<protein>
    <submittedName>
        <fullName evidence="2">Uncharacterized protein</fullName>
    </submittedName>
</protein>
<evidence type="ECO:0000313" key="3">
    <source>
        <dbReference type="Proteomes" id="UP001491310"/>
    </source>
</evidence>
<feature type="region of interest" description="Disordered" evidence="1">
    <location>
        <begin position="1"/>
        <end position="28"/>
    </location>
</feature>
<dbReference type="Proteomes" id="UP001491310">
    <property type="component" value="Unassembled WGS sequence"/>
</dbReference>
<organism evidence="2 3">
    <name type="scientific">Coccomyxa subellipsoidea</name>
    <dbReference type="NCBI Taxonomy" id="248742"/>
    <lineage>
        <taxon>Eukaryota</taxon>
        <taxon>Viridiplantae</taxon>
        <taxon>Chlorophyta</taxon>
        <taxon>core chlorophytes</taxon>
        <taxon>Trebouxiophyceae</taxon>
        <taxon>Trebouxiophyceae incertae sedis</taxon>
        <taxon>Coccomyxaceae</taxon>
        <taxon>Coccomyxa</taxon>
    </lineage>
</organism>
<accession>A0ABR2YF61</accession>
<gene>
    <name evidence="2" type="ORF">WJX75_006218</name>
</gene>
<evidence type="ECO:0000313" key="2">
    <source>
        <dbReference type="EMBL" id="KAK9904182.1"/>
    </source>
</evidence>
<evidence type="ECO:0000256" key="1">
    <source>
        <dbReference type="SAM" id="MobiDB-lite"/>
    </source>
</evidence>
<comment type="caution">
    <text evidence="2">The sequence shown here is derived from an EMBL/GenBank/DDBJ whole genome shotgun (WGS) entry which is preliminary data.</text>
</comment>
<proteinExistence type="predicted"/>
<reference evidence="2 3" key="1">
    <citation type="journal article" date="2024" name="Nat. Commun.">
        <title>Phylogenomics reveals the evolutionary origins of lichenization in chlorophyte algae.</title>
        <authorList>
            <person name="Puginier C."/>
            <person name="Libourel C."/>
            <person name="Otte J."/>
            <person name="Skaloud P."/>
            <person name="Haon M."/>
            <person name="Grisel S."/>
            <person name="Petersen M."/>
            <person name="Berrin J.G."/>
            <person name="Delaux P.M."/>
            <person name="Dal Grande F."/>
            <person name="Keller J."/>
        </authorList>
    </citation>
    <scope>NUCLEOTIDE SEQUENCE [LARGE SCALE GENOMIC DNA]</scope>
    <source>
        <strain evidence="2 3">SAG 216-7</strain>
    </source>
</reference>
<dbReference type="EMBL" id="JALJOT010000013">
    <property type="protein sequence ID" value="KAK9904182.1"/>
    <property type="molecule type" value="Genomic_DNA"/>
</dbReference>
<feature type="region of interest" description="Disordered" evidence="1">
    <location>
        <begin position="42"/>
        <end position="61"/>
    </location>
</feature>
<keyword evidence="3" id="KW-1185">Reference proteome</keyword>
<feature type="region of interest" description="Disordered" evidence="1">
    <location>
        <begin position="128"/>
        <end position="161"/>
    </location>
</feature>
<sequence length="191" mass="20671">MPRSSSSVLRDLPIAPRKPVSPSMKSYRQMEFSTGMPSCLKSCPGRAQDSARRHAAGHAHQRVRVRRALDLQSLSAGRGMQSRSFASPFDRMLSRGSQSPDTRAACAADAAAGLPQRAQKEQLSSLDETSDWQGSGRCGFKGRRGLPPLSRKRSEALPPSAARNMRARCAAWNPTAAAAHTLGRLQLTDDC</sequence>
<name>A0ABR2YF61_9CHLO</name>